<dbReference type="Pfam" id="PF07687">
    <property type="entry name" value="M20_dimer"/>
    <property type="match status" value="1"/>
</dbReference>
<dbReference type="SUPFAM" id="SSF55031">
    <property type="entry name" value="Bacterial exopeptidase dimerisation domain"/>
    <property type="match status" value="1"/>
</dbReference>
<dbReference type="InterPro" id="IPR036264">
    <property type="entry name" value="Bact_exopeptidase_dim_dom"/>
</dbReference>
<evidence type="ECO:0000313" key="7">
    <source>
        <dbReference type="EMBL" id="GAH14550.1"/>
    </source>
</evidence>
<sequence>KLLEKEGFENIEIIESEPGRGSIICRWKGSDPNAKSLLLLAHLDVVPADPTNWERDPFCGDITDQYIWGRGALDCKGILVPELMAAIYLKREGYNPKGDLVLCFTADEEAGGELGVGYLIRNHFDKVNVDYVINEGGGFLLPFGKDTRDYVAQIGEKGVAETKIRVKGIGGHGARQLKPDDNAIYVLSKVIQRIIEFQPPIDIQDSVKETAEKISLPGIVKKILTSKRLIRPALNLAEKL</sequence>
<gene>
    <name evidence="7" type="ORF">S01H4_56537</name>
</gene>
<keyword evidence="3" id="KW-0479">Metal-binding</keyword>
<dbReference type="PROSITE" id="PS00758">
    <property type="entry name" value="ARGE_DAPE_CPG2_1"/>
    <property type="match status" value="1"/>
</dbReference>
<dbReference type="PANTHER" id="PTHR45962:SF1">
    <property type="entry name" value="N-FATTY-ACYL-AMINO ACID SYNTHASE_HYDROLASE PM20D1"/>
    <property type="match status" value="1"/>
</dbReference>
<dbReference type="InterPro" id="IPR002933">
    <property type="entry name" value="Peptidase_M20"/>
</dbReference>
<dbReference type="AlphaFoldDB" id="X1E2C6"/>
<keyword evidence="5" id="KW-0862">Zinc</keyword>
<name>X1E2C6_9ZZZZ</name>
<evidence type="ECO:0000256" key="2">
    <source>
        <dbReference type="ARBA" id="ARBA00022670"/>
    </source>
</evidence>
<comment type="similarity">
    <text evidence="1">Belongs to the peptidase M20A family.</text>
</comment>
<dbReference type="SUPFAM" id="SSF53187">
    <property type="entry name" value="Zn-dependent exopeptidases"/>
    <property type="match status" value="1"/>
</dbReference>
<proteinExistence type="inferred from homology"/>
<dbReference type="EMBL" id="BART01032769">
    <property type="protein sequence ID" value="GAH14550.1"/>
    <property type="molecule type" value="Genomic_DNA"/>
</dbReference>
<dbReference type="GO" id="GO:0008233">
    <property type="term" value="F:peptidase activity"/>
    <property type="evidence" value="ECO:0007669"/>
    <property type="project" value="UniProtKB-KW"/>
</dbReference>
<dbReference type="GO" id="GO:0046872">
    <property type="term" value="F:metal ion binding"/>
    <property type="evidence" value="ECO:0007669"/>
    <property type="project" value="UniProtKB-KW"/>
</dbReference>
<reference evidence="7" key="1">
    <citation type="journal article" date="2014" name="Front. Microbiol.">
        <title>High frequency of phylogenetically diverse reductive dehalogenase-homologous genes in deep subseafloor sedimentary metagenomes.</title>
        <authorList>
            <person name="Kawai M."/>
            <person name="Futagami T."/>
            <person name="Toyoda A."/>
            <person name="Takaki Y."/>
            <person name="Nishi S."/>
            <person name="Hori S."/>
            <person name="Arai W."/>
            <person name="Tsubouchi T."/>
            <person name="Morono Y."/>
            <person name="Uchiyama I."/>
            <person name="Ito T."/>
            <person name="Fujiyama A."/>
            <person name="Inagaki F."/>
            <person name="Takami H."/>
        </authorList>
    </citation>
    <scope>NUCLEOTIDE SEQUENCE</scope>
    <source>
        <strain evidence="7">Expedition CK06-06</strain>
    </source>
</reference>
<evidence type="ECO:0000256" key="1">
    <source>
        <dbReference type="ARBA" id="ARBA00006247"/>
    </source>
</evidence>
<feature type="non-terminal residue" evidence="7">
    <location>
        <position position="1"/>
    </location>
</feature>
<evidence type="ECO:0000256" key="5">
    <source>
        <dbReference type="ARBA" id="ARBA00022833"/>
    </source>
</evidence>
<evidence type="ECO:0000256" key="4">
    <source>
        <dbReference type="ARBA" id="ARBA00022801"/>
    </source>
</evidence>
<feature type="domain" description="Peptidase M20 dimerisation" evidence="6">
    <location>
        <begin position="154"/>
        <end position="200"/>
    </location>
</feature>
<evidence type="ECO:0000259" key="6">
    <source>
        <dbReference type="Pfam" id="PF07687"/>
    </source>
</evidence>
<accession>X1E2C6</accession>
<keyword evidence="2" id="KW-0645">Protease</keyword>
<dbReference type="GO" id="GO:0006508">
    <property type="term" value="P:proteolysis"/>
    <property type="evidence" value="ECO:0007669"/>
    <property type="project" value="UniProtKB-KW"/>
</dbReference>
<evidence type="ECO:0000256" key="3">
    <source>
        <dbReference type="ARBA" id="ARBA00022723"/>
    </source>
</evidence>
<keyword evidence="4" id="KW-0378">Hydrolase</keyword>
<dbReference type="InterPro" id="IPR001261">
    <property type="entry name" value="ArgE/DapE_CS"/>
</dbReference>
<comment type="caution">
    <text evidence="7">The sequence shown here is derived from an EMBL/GenBank/DDBJ whole genome shotgun (WGS) entry which is preliminary data.</text>
</comment>
<dbReference type="PANTHER" id="PTHR45962">
    <property type="entry name" value="N-FATTY-ACYL-AMINO ACID SYNTHASE/HYDROLASE PM20D1"/>
    <property type="match status" value="1"/>
</dbReference>
<dbReference type="Gene3D" id="3.40.630.10">
    <property type="entry name" value="Zn peptidases"/>
    <property type="match status" value="1"/>
</dbReference>
<feature type="non-terminal residue" evidence="7">
    <location>
        <position position="240"/>
    </location>
</feature>
<protein>
    <recommendedName>
        <fullName evidence="6">Peptidase M20 dimerisation domain-containing protein</fullName>
    </recommendedName>
</protein>
<dbReference type="Pfam" id="PF01546">
    <property type="entry name" value="Peptidase_M20"/>
    <property type="match status" value="1"/>
</dbReference>
<dbReference type="Gene3D" id="3.30.70.360">
    <property type="match status" value="1"/>
</dbReference>
<dbReference type="InterPro" id="IPR047177">
    <property type="entry name" value="Pept_M20A"/>
</dbReference>
<dbReference type="InterPro" id="IPR011650">
    <property type="entry name" value="Peptidase_M20_dimer"/>
</dbReference>
<organism evidence="7">
    <name type="scientific">marine sediment metagenome</name>
    <dbReference type="NCBI Taxonomy" id="412755"/>
    <lineage>
        <taxon>unclassified sequences</taxon>
        <taxon>metagenomes</taxon>
        <taxon>ecological metagenomes</taxon>
    </lineage>
</organism>